<evidence type="ECO:0000313" key="1">
    <source>
        <dbReference type="EMBL" id="MCL7343967.1"/>
    </source>
</evidence>
<organism evidence="1">
    <name type="scientific">Candidatus Aramenus sulfurataquae</name>
    <dbReference type="NCBI Taxonomy" id="1326980"/>
    <lineage>
        <taxon>Archaea</taxon>
        <taxon>Thermoproteota</taxon>
        <taxon>Thermoprotei</taxon>
        <taxon>Sulfolobales</taxon>
        <taxon>Sulfolobaceae</taxon>
        <taxon>Candidatus Aramenus</taxon>
    </lineage>
</organism>
<accession>A0AAE3FKQ1</accession>
<protein>
    <submittedName>
        <fullName evidence="1">Uncharacterized protein</fullName>
    </submittedName>
</protein>
<reference evidence="1" key="1">
    <citation type="submission" date="2022-05" db="EMBL/GenBank/DDBJ databases">
        <title>Metagenome Sequencing of an Archaeal-Dominated Microbial Community from a Hot Spring at the Los Azufres Geothermal Field, Mexico.</title>
        <authorList>
            <person name="Marin-Paredes R."/>
            <person name="Martinez-Romero E."/>
            <person name="Servin-Garciduenas L.E."/>
        </authorList>
    </citation>
    <scope>NUCLEOTIDE SEQUENCE</scope>
    <source>
        <strain evidence="1">AZ1-454</strain>
    </source>
</reference>
<dbReference type="EMBL" id="JZWS02000003">
    <property type="protein sequence ID" value="MCL7343967.1"/>
    <property type="molecule type" value="Genomic_DNA"/>
</dbReference>
<gene>
    <name evidence="1" type="ORF">TQ35_005255</name>
</gene>
<name>A0AAE3FKQ1_9CREN</name>
<dbReference type="AlphaFoldDB" id="A0AAE3FKQ1"/>
<sequence>MSHMDEVRLFGVLIEILKERMPEDCGELLDDNYKLLLKEIKRKGLDAVLREWLGEEGEVILVERS</sequence>
<proteinExistence type="predicted"/>
<comment type="caution">
    <text evidence="1">The sequence shown here is derived from an EMBL/GenBank/DDBJ whole genome shotgun (WGS) entry which is preliminary data.</text>
</comment>